<keyword evidence="5 6" id="KW-0408">Iron</keyword>
<comment type="caution">
    <text evidence="8">The sequence shown here is derived from an EMBL/GenBank/DDBJ whole genome shotgun (WGS) entry which is preliminary data.</text>
</comment>
<dbReference type="InterPro" id="IPR050121">
    <property type="entry name" value="Cytochrome_P450_monoxygenase"/>
</dbReference>
<keyword evidence="7" id="KW-1133">Transmembrane helix</keyword>
<keyword evidence="6" id="KW-0560">Oxidoreductase</keyword>
<dbReference type="InterPro" id="IPR017972">
    <property type="entry name" value="Cyt_P450_CS"/>
</dbReference>
<comment type="similarity">
    <text evidence="2 6">Belongs to the cytochrome P450 family.</text>
</comment>
<dbReference type="SUPFAM" id="SSF48264">
    <property type="entry name" value="Cytochrome P450"/>
    <property type="match status" value="1"/>
</dbReference>
<feature type="transmembrane region" description="Helical" evidence="7">
    <location>
        <begin position="6"/>
        <end position="25"/>
    </location>
</feature>
<evidence type="ECO:0000313" key="9">
    <source>
        <dbReference type="Proteomes" id="UP000294003"/>
    </source>
</evidence>
<evidence type="ECO:0000256" key="3">
    <source>
        <dbReference type="ARBA" id="ARBA00022617"/>
    </source>
</evidence>
<keyword evidence="6" id="KW-0503">Monooxygenase</keyword>
<dbReference type="Proteomes" id="UP000294003">
    <property type="component" value="Unassembled WGS sequence"/>
</dbReference>
<evidence type="ECO:0000313" key="8">
    <source>
        <dbReference type="EMBL" id="RYO89273.1"/>
    </source>
</evidence>
<dbReference type="PRINTS" id="PR00385">
    <property type="entry name" value="P450"/>
</dbReference>
<sequence length="612" mass="68527">MLPLLGAPAMYSVLGVIFLAAYIVYRAALPKPIAGIPYHRHSATRILGDLPDLLKHKQRVGTFHDWISHQGVKLNSPVYQLFLRPFSKPAVYITDPRETQDILLRRLKDFDRSKFFQDIFSGTVPNNHIIQPTNEKFRQGVRLIADTMATPFLNGVAAPLIHMHSLNLMELWMAKSDAASGRPFWAADDLILFSFDAIWDIAFGSKLDSLPEATAFIKTSKFNMPTSKDDPIDLPNPPLNTAANSMAIVALGINVTVPSLMPRQRHWLLRMTPSYRRAKIYNDRLVQTRLEDAKARLLNSTHETTDDLTEITCATDLMVRRESQAARKENRPPRYDSNEAKDELFGFLVGGFDTTAVTLKWSLKILGDNPRVQSKLRRALYDAFGQDNGVPSAEKFTTTRTPYLDAVVEELIRCSQTTSAAVRTAVRDTQLLGHHIPKGVDVFMMSNGPGYMTSNDINERIPEGVRSKWSQENKDRAIPNWDSSDIGEFKPERWIKTDENGNETFDARAGPSMQFGAGLRACFGKKLVYLKMRIVIAVLLWTFELQPPPEKLRGYEATENLALDLANRIVILIARGGGAEAPGPLVHGGWLGLLAQASQAVIRHRPVCMVDV</sequence>
<dbReference type="PROSITE" id="PS00086">
    <property type="entry name" value="CYTOCHROME_P450"/>
    <property type="match status" value="1"/>
</dbReference>
<evidence type="ECO:0000256" key="2">
    <source>
        <dbReference type="ARBA" id="ARBA00010617"/>
    </source>
</evidence>
<keyword evidence="3 6" id="KW-0349">Heme</keyword>
<dbReference type="PANTHER" id="PTHR24305:SF232">
    <property type="entry name" value="P450, PUTATIVE (EUROFUNG)-RELATED"/>
    <property type="match status" value="1"/>
</dbReference>
<evidence type="ECO:0000256" key="7">
    <source>
        <dbReference type="SAM" id="Phobius"/>
    </source>
</evidence>
<evidence type="ECO:0000256" key="5">
    <source>
        <dbReference type="ARBA" id="ARBA00023004"/>
    </source>
</evidence>
<evidence type="ECO:0000256" key="1">
    <source>
        <dbReference type="ARBA" id="ARBA00001971"/>
    </source>
</evidence>
<dbReference type="Gene3D" id="1.10.630.10">
    <property type="entry name" value="Cytochrome P450"/>
    <property type="match status" value="1"/>
</dbReference>
<evidence type="ECO:0000256" key="4">
    <source>
        <dbReference type="ARBA" id="ARBA00022723"/>
    </source>
</evidence>
<dbReference type="InterPro" id="IPR002401">
    <property type="entry name" value="Cyt_P450_E_grp-I"/>
</dbReference>
<dbReference type="EMBL" id="QJNS01000075">
    <property type="protein sequence ID" value="RYO89273.1"/>
    <property type="molecule type" value="Genomic_DNA"/>
</dbReference>
<dbReference type="Pfam" id="PF00067">
    <property type="entry name" value="p450"/>
    <property type="match status" value="2"/>
</dbReference>
<gene>
    <name evidence="8" type="ORF">DL762_003296</name>
</gene>
<organism evidence="8 9">
    <name type="scientific">Monosporascus cannonballus</name>
    <dbReference type="NCBI Taxonomy" id="155416"/>
    <lineage>
        <taxon>Eukaryota</taxon>
        <taxon>Fungi</taxon>
        <taxon>Dikarya</taxon>
        <taxon>Ascomycota</taxon>
        <taxon>Pezizomycotina</taxon>
        <taxon>Sordariomycetes</taxon>
        <taxon>Xylariomycetidae</taxon>
        <taxon>Xylariales</taxon>
        <taxon>Xylariales incertae sedis</taxon>
        <taxon>Monosporascus</taxon>
    </lineage>
</organism>
<reference evidence="8 9" key="1">
    <citation type="submission" date="2018-06" db="EMBL/GenBank/DDBJ databases">
        <title>Complete Genomes of Monosporascus.</title>
        <authorList>
            <person name="Robinson A.J."/>
            <person name="Natvig D.O."/>
        </authorList>
    </citation>
    <scope>NUCLEOTIDE SEQUENCE [LARGE SCALE GENOMIC DNA]</scope>
    <source>
        <strain evidence="8 9">CBS 609.92</strain>
    </source>
</reference>
<accession>A0ABY0HAZ8</accession>
<name>A0ABY0HAZ8_9PEZI</name>
<proteinExistence type="inferred from homology"/>
<keyword evidence="7" id="KW-0812">Transmembrane</keyword>
<evidence type="ECO:0008006" key="10">
    <source>
        <dbReference type="Google" id="ProtNLM"/>
    </source>
</evidence>
<dbReference type="PANTHER" id="PTHR24305">
    <property type="entry name" value="CYTOCHROME P450"/>
    <property type="match status" value="1"/>
</dbReference>
<keyword evidence="7" id="KW-0472">Membrane</keyword>
<dbReference type="PRINTS" id="PR00463">
    <property type="entry name" value="EP450I"/>
</dbReference>
<evidence type="ECO:0000256" key="6">
    <source>
        <dbReference type="RuleBase" id="RU000461"/>
    </source>
</evidence>
<dbReference type="InterPro" id="IPR001128">
    <property type="entry name" value="Cyt_P450"/>
</dbReference>
<comment type="cofactor">
    <cofactor evidence="1">
        <name>heme</name>
        <dbReference type="ChEBI" id="CHEBI:30413"/>
    </cofactor>
</comment>
<keyword evidence="4 6" id="KW-0479">Metal-binding</keyword>
<dbReference type="InterPro" id="IPR036396">
    <property type="entry name" value="Cyt_P450_sf"/>
</dbReference>
<keyword evidence="9" id="KW-1185">Reference proteome</keyword>
<protein>
    <recommendedName>
        <fullName evidence="10">Cytochrome P450</fullName>
    </recommendedName>
</protein>